<reference evidence="2 3" key="1">
    <citation type="submission" date="2019-11" db="EMBL/GenBank/DDBJ databases">
        <title>Pedobacter sp. HMF7647 Genome sequencing and assembly.</title>
        <authorList>
            <person name="Kang H."/>
            <person name="Kim H."/>
            <person name="Joh K."/>
        </authorList>
    </citation>
    <scope>NUCLEOTIDE SEQUENCE [LARGE SCALE GENOMIC DNA]</scope>
    <source>
        <strain evidence="2 3">HMF7647</strain>
    </source>
</reference>
<feature type="transmembrane region" description="Helical" evidence="1">
    <location>
        <begin position="385"/>
        <end position="404"/>
    </location>
</feature>
<comment type="caution">
    <text evidence="2">The sequence shown here is derived from an EMBL/GenBank/DDBJ whole genome shotgun (WGS) entry which is preliminary data.</text>
</comment>
<feature type="transmembrane region" description="Helical" evidence="1">
    <location>
        <begin position="462"/>
        <end position="480"/>
    </location>
</feature>
<accession>A0A7K1Y5X2</accession>
<feature type="transmembrane region" description="Helical" evidence="1">
    <location>
        <begin position="162"/>
        <end position="190"/>
    </location>
</feature>
<dbReference type="RefSeq" id="WP_160843005.1">
    <property type="nucleotide sequence ID" value="NZ_WVHT01000001.1"/>
</dbReference>
<sequence length="558" mass="64054">MNKLILRFVFLFRPVFERFGADADQLYTILEVKLKMDDRRPNMYMGNRQRQKKEPKNSSFMAMLMLLLLGLFMTIILATLQGALIGQAFYFAMFMAIISLTLIADFTSVLIDVRDNYILLPRPINDVTITLSRILHIGIHIAKLVISLTLPALLYVVFTKGFIALLAFLIEIFSASSITILLVNMVYLLVLKVTSPNRFKDFISYFQIIFAIVVFAAYQLLPRMMNQFRLVHIDVLSYKWTCFLPPVWFASFYDILIYPQTFSYLKLGLSIIGLISPFIGLFLVVKVFAPGFNKKLSEISGSTDEKLLKKGGSQSGKSWISDLAKKVTNDPVEYAGFKLTWWLTSRYRDFKVKVYPAFAYVPVYFVYFFISRKSSGFDNMVQGKAYLFLVYLSSFVLMTTLNQVPISERYKAAWVMFSTPHNSPGKIMAGMYKALLIKYLLPFFLVISAFCIYTWGSEVINDLVLAFFNISGYGIIMALFTIKYLPFSQPVNVQAQGGKFMANFLVMILIAIIGFVHYGLSRWEWAINIMTLLSAGTCWALFHYYRNRNWQALEADYS</sequence>
<proteinExistence type="predicted"/>
<keyword evidence="1" id="KW-0472">Membrane</keyword>
<evidence type="ECO:0000313" key="3">
    <source>
        <dbReference type="Proteomes" id="UP000466586"/>
    </source>
</evidence>
<dbReference type="Proteomes" id="UP000466586">
    <property type="component" value="Unassembled WGS sequence"/>
</dbReference>
<dbReference type="AlphaFoldDB" id="A0A7K1Y5X2"/>
<name>A0A7K1Y5X2_9SPHI</name>
<feature type="transmembrane region" description="Helical" evidence="1">
    <location>
        <begin position="267"/>
        <end position="289"/>
    </location>
</feature>
<feature type="transmembrane region" description="Helical" evidence="1">
    <location>
        <begin position="352"/>
        <end position="370"/>
    </location>
</feature>
<feature type="transmembrane region" description="Helical" evidence="1">
    <location>
        <begin position="436"/>
        <end position="456"/>
    </location>
</feature>
<feature type="transmembrane region" description="Helical" evidence="1">
    <location>
        <begin position="525"/>
        <end position="545"/>
    </location>
</feature>
<evidence type="ECO:0000313" key="2">
    <source>
        <dbReference type="EMBL" id="MXV49840.1"/>
    </source>
</evidence>
<keyword evidence="1" id="KW-1133">Transmembrane helix</keyword>
<feature type="transmembrane region" description="Helical" evidence="1">
    <location>
        <begin position="89"/>
        <end position="113"/>
    </location>
</feature>
<dbReference type="EMBL" id="WVHT01000001">
    <property type="protein sequence ID" value="MXV49840.1"/>
    <property type="molecule type" value="Genomic_DNA"/>
</dbReference>
<feature type="transmembrane region" description="Helical" evidence="1">
    <location>
        <begin position="60"/>
        <end position="83"/>
    </location>
</feature>
<evidence type="ECO:0000256" key="1">
    <source>
        <dbReference type="SAM" id="Phobius"/>
    </source>
</evidence>
<feature type="transmembrane region" description="Helical" evidence="1">
    <location>
        <begin position="134"/>
        <end position="156"/>
    </location>
</feature>
<feature type="transmembrane region" description="Helical" evidence="1">
    <location>
        <begin position="202"/>
        <end position="221"/>
    </location>
</feature>
<protein>
    <submittedName>
        <fullName evidence="2">Uncharacterized protein</fullName>
    </submittedName>
</protein>
<keyword evidence="3" id="KW-1185">Reference proteome</keyword>
<keyword evidence="1" id="KW-0812">Transmembrane</keyword>
<organism evidence="2 3">
    <name type="scientific">Hufsiella arboris</name>
    <dbReference type="NCBI Taxonomy" id="2695275"/>
    <lineage>
        <taxon>Bacteria</taxon>
        <taxon>Pseudomonadati</taxon>
        <taxon>Bacteroidota</taxon>
        <taxon>Sphingobacteriia</taxon>
        <taxon>Sphingobacteriales</taxon>
        <taxon>Sphingobacteriaceae</taxon>
        <taxon>Hufsiella</taxon>
    </lineage>
</organism>
<gene>
    <name evidence="2" type="ORF">GS399_02575</name>
</gene>
<feature type="transmembrane region" description="Helical" evidence="1">
    <location>
        <begin position="500"/>
        <end position="519"/>
    </location>
</feature>